<proteinExistence type="predicted"/>
<comment type="caution">
    <text evidence="2">The sequence shown here is derived from an EMBL/GenBank/DDBJ whole genome shotgun (WGS) entry which is preliminary data.</text>
</comment>
<dbReference type="Proteomes" id="UP001270362">
    <property type="component" value="Unassembled WGS sequence"/>
</dbReference>
<name>A0AAE0XGP9_9PEZI</name>
<sequence>MAESNAHSTLRTDRTEVICPMFIRIFFPFHVVGWASTSRAAQRILNEPDDGKRDEIASRRCETRHRTLWDAVAQFILTRSQMSTMETIASRDNNDTAATGLLSLLCKRAYPAGGHWQFPFAMLQYGILAIVVGFAALICSTALA</sequence>
<keyword evidence="1" id="KW-1133">Transmembrane helix</keyword>
<accession>A0AAE0XGP9</accession>
<reference evidence="2" key="1">
    <citation type="journal article" date="2023" name="Mol. Phylogenet. Evol.">
        <title>Genome-scale phylogeny and comparative genomics of the fungal order Sordariales.</title>
        <authorList>
            <person name="Hensen N."/>
            <person name="Bonometti L."/>
            <person name="Westerberg I."/>
            <person name="Brannstrom I.O."/>
            <person name="Guillou S."/>
            <person name="Cros-Aarteil S."/>
            <person name="Calhoun S."/>
            <person name="Haridas S."/>
            <person name="Kuo A."/>
            <person name="Mondo S."/>
            <person name="Pangilinan J."/>
            <person name="Riley R."/>
            <person name="LaButti K."/>
            <person name="Andreopoulos B."/>
            <person name="Lipzen A."/>
            <person name="Chen C."/>
            <person name="Yan M."/>
            <person name="Daum C."/>
            <person name="Ng V."/>
            <person name="Clum A."/>
            <person name="Steindorff A."/>
            <person name="Ohm R.A."/>
            <person name="Martin F."/>
            <person name="Silar P."/>
            <person name="Natvig D.O."/>
            <person name="Lalanne C."/>
            <person name="Gautier V."/>
            <person name="Ament-Velasquez S.L."/>
            <person name="Kruys A."/>
            <person name="Hutchinson M.I."/>
            <person name="Powell A.J."/>
            <person name="Barry K."/>
            <person name="Miller A.N."/>
            <person name="Grigoriev I.V."/>
            <person name="Debuchy R."/>
            <person name="Gladieux P."/>
            <person name="Hiltunen Thoren M."/>
            <person name="Johannesson H."/>
        </authorList>
    </citation>
    <scope>NUCLEOTIDE SEQUENCE</scope>
    <source>
        <strain evidence="2">CBS 314.62</strain>
    </source>
</reference>
<reference evidence="2" key="2">
    <citation type="submission" date="2023-06" db="EMBL/GenBank/DDBJ databases">
        <authorList>
            <consortium name="Lawrence Berkeley National Laboratory"/>
            <person name="Haridas S."/>
            <person name="Hensen N."/>
            <person name="Bonometti L."/>
            <person name="Westerberg I."/>
            <person name="Brannstrom I.O."/>
            <person name="Guillou S."/>
            <person name="Cros-Aarteil S."/>
            <person name="Calhoun S."/>
            <person name="Kuo A."/>
            <person name="Mondo S."/>
            <person name="Pangilinan J."/>
            <person name="Riley R."/>
            <person name="Labutti K."/>
            <person name="Andreopoulos B."/>
            <person name="Lipzen A."/>
            <person name="Chen C."/>
            <person name="Yanf M."/>
            <person name="Daum C."/>
            <person name="Ng V."/>
            <person name="Clum A."/>
            <person name="Steindorff A."/>
            <person name="Ohm R."/>
            <person name="Martin F."/>
            <person name="Silar P."/>
            <person name="Natvig D."/>
            <person name="Lalanne C."/>
            <person name="Gautier V."/>
            <person name="Ament-Velasquez S.L."/>
            <person name="Kruys A."/>
            <person name="Hutchinson M.I."/>
            <person name="Powell A.J."/>
            <person name="Barry K."/>
            <person name="Miller A.N."/>
            <person name="Grigoriev I.V."/>
            <person name="Debuchy R."/>
            <person name="Gladieux P."/>
            <person name="Thoren M.H."/>
            <person name="Johannesson H."/>
        </authorList>
    </citation>
    <scope>NUCLEOTIDE SEQUENCE</scope>
    <source>
        <strain evidence="2">CBS 314.62</strain>
    </source>
</reference>
<feature type="transmembrane region" description="Helical" evidence="1">
    <location>
        <begin position="125"/>
        <end position="143"/>
    </location>
</feature>
<keyword evidence="3" id="KW-1185">Reference proteome</keyword>
<protein>
    <submittedName>
        <fullName evidence="2">Uncharacterized protein</fullName>
    </submittedName>
</protein>
<dbReference type="AlphaFoldDB" id="A0AAE0XGP9"/>
<keyword evidence="1" id="KW-0812">Transmembrane</keyword>
<evidence type="ECO:0000313" key="2">
    <source>
        <dbReference type="EMBL" id="KAK3693080.1"/>
    </source>
</evidence>
<organism evidence="2 3">
    <name type="scientific">Podospora appendiculata</name>
    <dbReference type="NCBI Taxonomy" id="314037"/>
    <lineage>
        <taxon>Eukaryota</taxon>
        <taxon>Fungi</taxon>
        <taxon>Dikarya</taxon>
        <taxon>Ascomycota</taxon>
        <taxon>Pezizomycotina</taxon>
        <taxon>Sordariomycetes</taxon>
        <taxon>Sordariomycetidae</taxon>
        <taxon>Sordariales</taxon>
        <taxon>Podosporaceae</taxon>
        <taxon>Podospora</taxon>
    </lineage>
</organism>
<dbReference type="EMBL" id="JAULSO010000001">
    <property type="protein sequence ID" value="KAK3693080.1"/>
    <property type="molecule type" value="Genomic_DNA"/>
</dbReference>
<evidence type="ECO:0000313" key="3">
    <source>
        <dbReference type="Proteomes" id="UP001270362"/>
    </source>
</evidence>
<evidence type="ECO:0000256" key="1">
    <source>
        <dbReference type="SAM" id="Phobius"/>
    </source>
</evidence>
<gene>
    <name evidence="2" type="ORF">B0T22DRAFT_436290</name>
</gene>
<keyword evidence="1" id="KW-0472">Membrane</keyword>